<dbReference type="EC" id="1.1.1.169" evidence="4"/>
<dbReference type="InterPro" id="IPR051402">
    <property type="entry name" value="KPR-Related"/>
</dbReference>
<reference evidence="7" key="1">
    <citation type="submission" date="2022-08" db="EMBL/GenBank/DDBJ databases">
        <authorList>
            <person name="Deng Y."/>
            <person name="Han X.-F."/>
            <person name="Zhang Y.-Q."/>
        </authorList>
    </citation>
    <scope>NUCLEOTIDE SEQUENCE</scope>
    <source>
        <strain evidence="7">CPCC 203386</strain>
    </source>
</reference>
<dbReference type="PANTHER" id="PTHR21708:SF26">
    <property type="entry name" value="2-DEHYDROPANTOATE 2-REDUCTASE"/>
    <property type="match status" value="1"/>
</dbReference>
<dbReference type="SUPFAM" id="SSF51735">
    <property type="entry name" value="NAD(P)-binding Rossmann-fold domains"/>
    <property type="match status" value="1"/>
</dbReference>
<evidence type="ECO:0000259" key="5">
    <source>
        <dbReference type="Pfam" id="PF02558"/>
    </source>
</evidence>
<evidence type="ECO:0000256" key="4">
    <source>
        <dbReference type="RuleBase" id="RU362068"/>
    </source>
</evidence>
<dbReference type="RefSeq" id="WP_259539470.1">
    <property type="nucleotide sequence ID" value="NZ_JANLCJ010000004.1"/>
</dbReference>
<evidence type="ECO:0000313" key="8">
    <source>
        <dbReference type="Proteomes" id="UP001165586"/>
    </source>
</evidence>
<organism evidence="7 8">
    <name type="scientific">Herbiconiux daphne</name>
    <dbReference type="NCBI Taxonomy" id="2970914"/>
    <lineage>
        <taxon>Bacteria</taxon>
        <taxon>Bacillati</taxon>
        <taxon>Actinomycetota</taxon>
        <taxon>Actinomycetes</taxon>
        <taxon>Micrococcales</taxon>
        <taxon>Microbacteriaceae</taxon>
        <taxon>Herbiconiux</taxon>
    </lineage>
</organism>
<comment type="similarity">
    <text evidence="1 4">Belongs to the ketopantoate reductase family.</text>
</comment>
<dbReference type="Gene3D" id="3.40.50.720">
    <property type="entry name" value="NAD(P)-binding Rossmann-like Domain"/>
    <property type="match status" value="1"/>
</dbReference>
<name>A0ABT2H3V5_9MICO</name>
<keyword evidence="4" id="KW-0566">Pantothenate biosynthesis</keyword>
<dbReference type="InterPro" id="IPR008927">
    <property type="entry name" value="6-PGluconate_DH-like_C_sf"/>
</dbReference>
<gene>
    <name evidence="7" type="ORF">N1032_12755</name>
</gene>
<keyword evidence="2 4" id="KW-0521">NADP</keyword>
<comment type="function">
    <text evidence="4">Catalyzes the NADPH-dependent reduction of ketopantoate into pantoic acid.</text>
</comment>
<evidence type="ECO:0000256" key="3">
    <source>
        <dbReference type="ARBA" id="ARBA00023002"/>
    </source>
</evidence>
<sequence>MRILFVGAGAVGGYFGSRLAAAGRDVSFLVHRGRAEALRRDGLRVALGPAPDAATEVLHDVHAVVADGSTPVGGPFDVIVVAVKAYALDAALDDIEPFVGPDTMVLPLLNGLRHIDTLVARFGEHRVLGGLCVVAAQLDPDGTVRLLAPGATITYGELDGSLSPRIRALDEQFQLPAPADGGFKARASQQIEADLWSKWVFLSSGGAVTTLLNGTVGQITATPTGPETARAIVAECAAVAAASGFALPPRSIEAVERQVTEPGSGFTTSMYRDLQAGRPVEADAIVGDLVARAASLGVSVPLLSAAYARLRVYVDGRA</sequence>
<dbReference type="EMBL" id="JANLCJ010000004">
    <property type="protein sequence ID" value="MCS5734608.1"/>
    <property type="molecule type" value="Genomic_DNA"/>
</dbReference>
<dbReference type="InterPro" id="IPR013328">
    <property type="entry name" value="6PGD_dom2"/>
</dbReference>
<comment type="caution">
    <text evidence="7">The sequence shown here is derived from an EMBL/GenBank/DDBJ whole genome shotgun (WGS) entry which is preliminary data.</text>
</comment>
<dbReference type="Pfam" id="PF02558">
    <property type="entry name" value="ApbA"/>
    <property type="match status" value="1"/>
</dbReference>
<comment type="catalytic activity">
    <reaction evidence="4">
        <text>(R)-pantoate + NADP(+) = 2-dehydropantoate + NADPH + H(+)</text>
        <dbReference type="Rhea" id="RHEA:16233"/>
        <dbReference type="ChEBI" id="CHEBI:11561"/>
        <dbReference type="ChEBI" id="CHEBI:15378"/>
        <dbReference type="ChEBI" id="CHEBI:15980"/>
        <dbReference type="ChEBI" id="CHEBI:57783"/>
        <dbReference type="ChEBI" id="CHEBI:58349"/>
        <dbReference type="EC" id="1.1.1.169"/>
    </reaction>
</comment>
<comment type="pathway">
    <text evidence="4">Cofactor biosynthesis; (R)-pantothenate biosynthesis; (R)-pantoate from 3-methyl-2-oxobutanoate: step 2/2.</text>
</comment>
<keyword evidence="8" id="KW-1185">Reference proteome</keyword>
<accession>A0ABT2H3V5</accession>
<dbReference type="Proteomes" id="UP001165586">
    <property type="component" value="Unassembled WGS sequence"/>
</dbReference>
<dbReference type="InterPro" id="IPR036291">
    <property type="entry name" value="NAD(P)-bd_dom_sf"/>
</dbReference>
<dbReference type="SUPFAM" id="SSF48179">
    <property type="entry name" value="6-phosphogluconate dehydrogenase C-terminal domain-like"/>
    <property type="match status" value="1"/>
</dbReference>
<evidence type="ECO:0000256" key="2">
    <source>
        <dbReference type="ARBA" id="ARBA00022857"/>
    </source>
</evidence>
<feature type="domain" description="Ketopantoate reductase N-terminal" evidence="5">
    <location>
        <begin position="3"/>
        <end position="159"/>
    </location>
</feature>
<feature type="domain" description="Ketopantoate reductase C-terminal" evidence="6">
    <location>
        <begin position="191"/>
        <end position="312"/>
    </location>
</feature>
<dbReference type="Gene3D" id="1.10.1040.10">
    <property type="entry name" value="N-(1-d-carboxylethyl)-l-norvaline Dehydrogenase, domain 2"/>
    <property type="match status" value="1"/>
</dbReference>
<evidence type="ECO:0000256" key="1">
    <source>
        <dbReference type="ARBA" id="ARBA00007870"/>
    </source>
</evidence>
<proteinExistence type="inferred from homology"/>
<dbReference type="InterPro" id="IPR003710">
    <property type="entry name" value="ApbA"/>
</dbReference>
<dbReference type="Pfam" id="PF08546">
    <property type="entry name" value="ApbA_C"/>
    <property type="match status" value="1"/>
</dbReference>
<dbReference type="InterPro" id="IPR013752">
    <property type="entry name" value="KPA_reductase"/>
</dbReference>
<evidence type="ECO:0000313" key="7">
    <source>
        <dbReference type="EMBL" id="MCS5734608.1"/>
    </source>
</evidence>
<keyword evidence="3 4" id="KW-0560">Oxidoreductase</keyword>
<dbReference type="NCBIfam" id="TIGR00745">
    <property type="entry name" value="apbA_panE"/>
    <property type="match status" value="1"/>
</dbReference>
<dbReference type="PANTHER" id="PTHR21708">
    <property type="entry name" value="PROBABLE 2-DEHYDROPANTOATE 2-REDUCTASE"/>
    <property type="match status" value="1"/>
</dbReference>
<evidence type="ECO:0000259" key="6">
    <source>
        <dbReference type="Pfam" id="PF08546"/>
    </source>
</evidence>
<protein>
    <recommendedName>
        <fullName evidence="4">2-dehydropantoate 2-reductase</fullName>
        <ecNumber evidence="4">1.1.1.169</ecNumber>
    </recommendedName>
    <alternativeName>
        <fullName evidence="4">Ketopantoate reductase</fullName>
    </alternativeName>
</protein>
<dbReference type="InterPro" id="IPR013332">
    <property type="entry name" value="KPR_N"/>
</dbReference>